<dbReference type="GO" id="GO:0004571">
    <property type="term" value="F:mannosyl-oligosaccharide 1,2-alpha-mannosidase activity"/>
    <property type="evidence" value="ECO:0007669"/>
    <property type="project" value="InterPro"/>
</dbReference>
<dbReference type="GO" id="GO:0005509">
    <property type="term" value="F:calcium ion binding"/>
    <property type="evidence" value="ECO:0007669"/>
    <property type="project" value="InterPro"/>
</dbReference>
<feature type="disulfide bond" evidence="8">
    <location>
        <begin position="380"/>
        <end position="409"/>
    </location>
</feature>
<dbReference type="STRING" id="1408157.A0A1J7IUD8"/>
<dbReference type="EC" id="3.2.1.-" evidence="9"/>
<dbReference type="InterPro" id="IPR001382">
    <property type="entry name" value="Glyco_hydro_47"/>
</dbReference>
<dbReference type="InterPro" id="IPR050749">
    <property type="entry name" value="Glycosyl_Hydrolase_47"/>
</dbReference>
<dbReference type="Proteomes" id="UP000182658">
    <property type="component" value="Unassembled WGS sequence"/>
</dbReference>
<gene>
    <name evidence="10" type="ORF">CONLIGDRAFT_642843</name>
</gene>
<feature type="active site" description="Proton donor" evidence="6">
    <location>
        <position position="172"/>
    </location>
</feature>
<evidence type="ECO:0000256" key="3">
    <source>
        <dbReference type="ARBA" id="ARBA00007658"/>
    </source>
</evidence>
<dbReference type="PANTHER" id="PTHR11742">
    <property type="entry name" value="MANNOSYL-OLIGOSACCHARIDE ALPHA-1,2-MANNOSIDASE-RELATED"/>
    <property type="match status" value="1"/>
</dbReference>
<proteinExistence type="inferred from homology"/>
<dbReference type="UniPathway" id="UPA00378"/>
<feature type="active site" evidence="6">
    <location>
        <position position="308"/>
    </location>
</feature>
<feature type="active site" description="Proton donor" evidence="6">
    <location>
        <position position="423"/>
    </location>
</feature>
<dbReference type="OrthoDB" id="8118055at2759"/>
<keyword evidence="5 8" id="KW-1015">Disulfide bond</keyword>
<keyword evidence="9" id="KW-0326">Glycosidase</keyword>
<reference evidence="10 11" key="1">
    <citation type="submission" date="2016-10" db="EMBL/GenBank/DDBJ databases">
        <title>Draft genome sequence of Coniochaeta ligniaria NRRL30616, a lignocellulolytic fungus for bioabatement of inhibitors in plant biomass hydrolysates.</title>
        <authorList>
            <consortium name="DOE Joint Genome Institute"/>
            <person name="Jimenez D.J."/>
            <person name="Hector R.E."/>
            <person name="Riley R."/>
            <person name="Sun H."/>
            <person name="Grigoriev I.V."/>
            <person name="Van Elsas J.D."/>
            <person name="Nichols N.N."/>
        </authorList>
    </citation>
    <scope>NUCLEOTIDE SEQUENCE [LARGE SCALE GENOMIC DNA]</scope>
    <source>
        <strain evidence="10 11">NRRL 30616</strain>
    </source>
</reference>
<dbReference type="Pfam" id="PF01532">
    <property type="entry name" value="Glyco_hydro_47"/>
    <property type="match status" value="1"/>
</dbReference>
<protein>
    <recommendedName>
        <fullName evidence="9">alpha-1,2-Mannosidase</fullName>
        <ecNumber evidence="9">3.2.1.-</ecNumber>
    </recommendedName>
</protein>
<dbReference type="InterPro" id="IPR012341">
    <property type="entry name" value="6hp_glycosidase-like_sf"/>
</dbReference>
<dbReference type="PROSITE" id="PS51257">
    <property type="entry name" value="PROKAR_LIPOPROTEIN"/>
    <property type="match status" value="1"/>
</dbReference>
<dbReference type="GO" id="GO:0016020">
    <property type="term" value="C:membrane"/>
    <property type="evidence" value="ECO:0007669"/>
    <property type="project" value="InterPro"/>
</dbReference>
<dbReference type="AlphaFoldDB" id="A0A1J7IUD8"/>
<evidence type="ECO:0000256" key="8">
    <source>
        <dbReference type="PIRSR" id="PIRSR601382-3"/>
    </source>
</evidence>
<organism evidence="10 11">
    <name type="scientific">Coniochaeta ligniaria NRRL 30616</name>
    <dbReference type="NCBI Taxonomy" id="1408157"/>
    <lineage>
        <taxon>Eukaryota</taxon>
        <taxon>Fungi</taxon>
        <taxon>Dikarya</taxon>
        <taxon>Ascomycota</taxon>
        <taxon>Pezizomycotina</taxon>
        <taxon>Sordariomycetes</taxon>
        <taxon>Sordariomycetidae</taxon>
        <taxon>Coniochaetales</taxon>
        <taxon>Coniochaetaceae</taxon>
        <taxon>Coniochaeta</taxon>
    </lineage>
</organism>
<feature type="binding site" evidence="7">
    <location>
        <position position="574"/>
    </location>
    <ligand>
        <name>Ca(2+)</name>
        <dbReference type="ChEBI" id="CHEBI:29108"/>
    </ligand>
</feature>
<comment type="cofactor">
    <cofactor evidence="1 7">
        <name>Ca(2+)</name>
        <dbReference type="ChEBI" id="CHEBI:29108"/>
    </cofactor>
</comment>
<dbReference type="InterPro" id="IPR036026">
    <property type="entry name" value="Seven-hairpin_glycosidases"/>
</dbReference>
<evidence type="ECO:0000256" key="5">
    <source>
        <dbReference type="ARBA" id="ARBA00023157"/>
    </source>
</evidence>
<keyword evidence="4 9" id="KW-0378">Hydrolase</keyword>
<dbReference type="Gene3D" id="1.50.10.10">
    <property type="match status" value="1"/>
</dbReference>
<dbReference type="PANTHER" id="PTHR11742:SF89">
    <property type="entry name" value="ALPHA-1,2-MANNOSIDASE"/>
    <property type="match status" value="1"/>
</dbReference>
<dbReference type="InParanoid" id="A0A1J7IUD8"/>
<evidence type="ECO:0000313" key="10">
    <source>
        <dbReference type="EMBL" id="OIW30787.1"/>
    </source>
</evidence>
<dbReference type="GO" id="GO:0005975">
    <property type="term" value="P:carbohydrate metabolic process"/>
    <property type="evidence" value="ECO:0007669"/>
    <property type="project" value="InterPro"/>
</dbReference>
<keyword evidence="7" id="KW-0106">Calcium</keyword>
<name>A0A1J7IUD8_9PEZI</name>
<dbReference type="PRINTS" id="PR00747">
    <property type="entry name" value="GLYHDRLASE47"/>
</dbReference>
<dbReference type="FunFam" id="1.50.10.10:FF:000037">
    <property type="entry name" value="alpha-1,2-Mannosidase"/>
    <property type="match status" value="1"/>
</dbReference>
<sequence length="583" mass="65086">MSTRWRDLLYTALASTACALLVLGLNSDRYSFPVWRAPPDTFVWRHVEQHYPLTSFRPLPTEEPKALPAVQAKFPTESSEAQEIRLQRRDAVKATFLKSWTTYRDHAWLHDEVGPVSGEAKDPFGGWGATLIDSLDTLWIMDLKDEFYSAVDAVHQNISFETTTAIVISTFETSIRFLGGLLSAYDLSGDKRLLSKARDVGDMLYKAFDTPERMPIPKWNFNAALEGVVQSSPGSLLLAELGSYSLDFTHLSLLTKDPKYYEIVARITDLLHETQMSTKVPGLWPTKVGLTAQNLDAGSDYTFGAEADSAFEYTAKMIALLGGQVPQYEEMYSRSIGAAVRHLFYRPLTPENEDILVSGTVRNPAGSGPQTDTTAQHLSCFAGGMLALGGRLTNNETHVELGRKLTDGCIWLYRSLPIGLMPEACTITACPDPASCDWSKDINVWHDAVRYKYGSSRPVEDIIADNRLPPGWVNIYAPYYILRPEAIESIFVLYRVTGDASLMDRAWEMWTAVTGATATELANSAIDDVNPPAGQPLKMSDSMESFWLSETLKYFYLVFSEPGLVSLDEWVFNTEAHPFRRDV</sequence>
<keyword evidence="7" id="KW-0479">Metal-binding</keyword>
<dbReference type="GO" id="GO:0005783">
    <property type="term" value="C:endoplasmic reticulum"/>
    <property type="evidence" value="ECO:0007669"/>
    <property type="project" value="TreeGrafter"/>
</dbReference>
<evidence type="ECO:0000256" key="1">
    <source>
        <dbReference type="ARBA" id="ARBA00001913"/>
    </source>
</evidence>
<evidence type="ECO:0000256" key="6">
    <source>
        <dbReference type="PIRSR" id="PIRSR601382-1"/>
    </source>
</evidence>
<keyword evidence="11" id="KW-1185">Reference proteome</keyword>
<comment type="similarity">
    <text evidence="3 9">Belongs to the glycosyl hydrolase 47 family.</text>
</comment>
<dbReference type="EMBL" id="KV875096">
    <property type="protein sequence ID" value="OIW30787.1"/>
    <property type="molecule type" value="Genomic_DNA"/>
</dbReference>
<dbReference type="GO" id="GO:0036503">
    <property type="term" value="P:ERAD pathway"/>
    <property type="evidence" value="ECO:0007669"/>
    <property type="project" value="UniProtKB-ARBA"/>
</dbReference>
<evidence type="ECO:0000256" key="7">
    <source>
        <dbReference type="PIRSR" id="PIRSR601382-2"/>
    </source>
</evidence>
<evidence type="ECO:0000256" key="4">
    <source>
        <dbReference type="ARBA" id="ARBA00022801"/>
    </source>
</evidence>
<comment type="pathway">
    <text evidence="2">Protein modification; protein glycosylation.</text>
</comment>
<evidence type="ECO:0000256" key="9">
    <source>
        <dbReference type="RuleBase" id="RU361193"/>
    </source>
</evidence>
<evidence type="ECO:0000256" key="2">
    <source>
        <dbReference type="ARBA" id="ARBA00004922"/>
    </source>
</evidence>
<evidence type="ECO:0000313" key="11">
    <source>
        <dbReference type="Proteomes" id="UP000182658"/>
    </source>
</evidence>
<accession>A0A1J7IUD8</accession>
<feature type="active site" evidence="6">
    <location>
        <position position="485"/>
    </location>
</feature>
<dbReference type="SUPFAM" id="SSF48225">
    <property type="entry name" value="Seven-hairpin glycosidases"/>
    <property type="match status" value="1"/>
</dbReference>